<dbReference type="PROSITE" id="PS50283">
    <property type="entry name" value="NA_SOLUT_SYMP_3"/>
    <property type="match status" value="1"/>
</dbReference>
<feature type="transmembrane region" description="Helical" evidence="12">
    <location>
        <begin position="239"/>
        <end position="256"/>
    </location>
</feature>
<dbReference type="Gene3D" id="3.30.450.20">
    <property type="entry name" value="PAS domain"/>
    <property type="match status" value="1"/>
</dbReference>
<dbReference type="InterPro" id="IPR038377">
    <property type="entry name" value="Na/Glc_symporter_sf"/>
</dbReference>
<dbReference type="Pfam" id="PF02518">
    <property type="entry name" value="HATPase_c"/>
    <property type="match status" value="1"/>
</dbReference>
<dbReference type="InterPro" id="IPR004358">
    <property type="entry name" value="Sig_transdc_His_kin-like_C"/>
</dbReference>
<evidence type="ECO:0000256" key="3">
    <source>
        <dbReference type="ARBA" id="ARBA00006434"/>
    </source>
</evidence>
<dbReference type="SMART" id="SM00387">
    <property type="entry name" value="HATPase_c"/>
    <property type="match status" value="1"/>
</dbReference>
<dbReference type="InterPro" id="IPR011006">
    <property type="entry name" value="CheY-like_superfamily"/>
</dbReference>
<feature type="transmembrane region" description="Helical" evidence="12">
    <location>
        <begin position="381"/>
        <end position="400"/>
    </location>
</feature>
<dbReference type="InterPro" id="IPR001734">
    <property type="entry name" value="Na/solute_symporter"/>
</dbReference>
<dbReference type="Gene3D" id="3.30.565.10">
    <property type="entry name" value="Histidine kinase-like ATPase, C-terminal domain"/>
    <property type="match status" value="1"/>
</dbReference>
<feature type="domain" description="Response regulatory" evidence="14">
    <location>
        <begin position="1034"/>
        <end position="1146"/>
    </location>
</feature>
<dbReference type="CDD" id="cd00130">
    <property type="entry name" value="PAS"/>
    <property type="match status" value="1"/>
</dbReference>
<evidence type="ECO:0000259" key="14">
    <source>
        <dbReference type="PROSITE" id="PS50110"/>
    </source>
</evidence>
<dbReference type="InterPro" id="IPR003661">
    <property type="entry name" value="HisK_dim/P_dom"/>
</dbReference>
<dbReference type="InterPro" id="IPR001789">
    <property type="entry name" value="Sig_transdc_resp-reg_receiver"/>
</dbReference>
<feature type="transmembrane region" description="Helical" evidence="12">
    <location>
        <begin position="32"/>
        <end position="51"/>
    </location>
</feature>
<dbReference type="InterPro" id="IPR000014">
    <property type="entry name" value="PAS"/>
</dbReference>
<dbReference type="Pfam" id="PF00512">
    <property type="entry name" value="HisKA"/>
    <property type="match status" value="1"/>
</dbReference>
<dbReference type="Gene3D" id="1.10.287.130">
    <property type="match status" value="1"/>
</dbReference>
<evidence type="ECO:0000256" key="8">
    <source>
        <dbReference type="ARBA" id="ARBA00022777"/>
    </source>
</evidence>
<accession>A0ABU9MZJ7</accession>
<keyword evidence="8 15" id="KW-0418">Kinase</keyword>
<organism evidence="15 16">
    <name type="scientific">Pseudoalteromonas qingdaonensis</name>
    <dbReference type="NCBI Taxonomy" id="3131913"/>
    <lineage>
        <taxon>Bacteria</taxon>
        <taxon>Pseudomonadati</taxon>
        <taxon>Pseudomonadota</taxon>
        <taxon>Gammaproteobacteria</taxon>
        <taxon>Alteromonadales</taxon>
        <taxon>Pseudoalteromonadaceae</taxon>
        <taxon>Pseudoalteromonas</taxon>
    </lineage>
</organism>
<evidence type="ECO:0000256" key="12">
    <source>
        <dbReference type="SAM" id="Phobius"/>
    </source>
</evidence>
<dbReference type="PANTHER" id="PTHR43047">
    <property type="entry name" value="TWO-COMPONENT HISTIDINE PROTEIN KINASE"/>
    <property type="match status" value="1"/>
</dbReference>
<evidence type="ECO:0000256" key="2">
    <source>
        <dbReference type="ARBA" id="ARBA00004141"/>
    </source>
</evidence>
<comment type="similarity">
    <text evidence="3">Belongs to the sodium:solute symporter (SSF) (TC 2.A.21) family.</text>
</comment>
<dbReference type="PROSITE" id="PS50109">
    <property type="entry name" value="HIS_KIN"/>
    <property type="match status" value="1"/>
</dbReference>
<keyword evidence="9 12" id="KW-1133">Transmembrane helix</keyword>
<keyword evidence="16" id="KW-1185">Reference proteome</keyword>
<dbReference type="PRINTS" id="PR00344">
    <property type="entry name" value="BCTRLSENSOR"/>
</dbReference>
<feature type="transmembrane region" description="Helical" evidence="12">
    <location>
        <begin position="194"/>
        <end position="212"/>
    </location>
</feature>
<feature type="transmembrane region" description="Helical" evidence="12">
    <location>
        <begin position="442"/>
        <end position="462"/>
    </location>
</feature>
<dbReference type="EC" id="2.7.13.3" evidence="4"/>
<evidence type="ECO:0000259" key="13">
    <source>
        <dbReference type="PROSITE" id="PS50109"/>
    </source>
</evidence>
<feature type="domain" description="Histidine kinase" evidence="13">
    <location>
        <begin position="800"/>
        <end position="1011"/>
    </location>
</feature>
<dbReference type="InterPro" id="IPR005467">
    <property type="entry name" value="His_kinase_dom"/>
</dbReference>
<dbReference type="SUPFAM" id="SSF47384">
    <property type="entry name" value="Homodimeric domain of signal transducing histidine kinase"/>
    <property type="match status" value="1"/>
</dbReference>
<evidence type="ECO:0000256" key="4">
    <source>
        <dbReference type="ARBA" id="ARBA00012438"/>
    </source>
</evidence>
<evidence type="ECO:0000256" key="10">
    <source>
        <dbReference type="ARBA" id="ARBA00023136"/>
    </source>
</evidence>
<dbReference type="SMART" id="SM00448">
    <property type="entry name" value="REC"/>
    <property type="match status" value="1"/>
</dbReference>
<dbReference type="SMART" id="SM00388">
    <property type="entry name" value="HisKA"/>
    <property type="match status" value="1"/>
</dbReference>
<evidence type="ECO:0000256" key="7">
    <source>
        <dbReference type="ARBA" id="ARBA00022692"/>
    </source>
</evidence>
<dbReference type="GO" id="GO:0004673">
    <property type="term" value="F:protein histidine kinase activity"/>
    <property type="evidence" value="ECO:0007669"/>
    <property type="project" value="UniProtKB-EC"/>
</dbReference>
<dbReference type="Pfam" id="PF00072">
    <property type="entry name" value="Response_reg"/>
    <property type="match status" value="1"/>
</dbReference>
<keyword evidence="6 15" id="KW-0808">Transferase</keyword>
<evidence type="ECO:0000256" key="5">
    <source>
        <dbReference type="ARBA" id="ARBA00022553"/>
    </source>
</evidence>
<comment type="subcellular location">
    <subcellularLocation>
        <location evidence="2">Membrane</location>
        <topology evidence="2">Multi-pass membrane protein</topology>
    </subcellularLocation>
</comment>
<sequence length="1154" mass="127796">MFSIGVISLIALAYLGVLFAVAWYADKFKHRASAWVYGLSLGVYCTSWAFYGTTAQAANNGWWLAPTYTGTILLFIFGWQIYTRIATICRQQQLTSMADFIATRYGQSSSLSGLVSLISVIAIVPYIALQLNATSASITMLTEVERGQNDYFYQDSTFYITLTLALFAILFGARRVRPSEHNPGLMASIAFESVVKLLAFVGVGLFICFGLFDSPQAIFVAAQQQEIVAQMQATASPGYVYWVHVLLGLLATLCLPRQFHTAFIEHDDERQIRASRWLFPLYLLLINLFILPIAYAGLVYFQGQDVGYDTFVLALPIAADAPWVSLLAFLGGFSAATSMVIVSTIVLSIMITNDFINQFLLRRSQLSSSHRGLSKFKLLQARRVVIVVVLLLSYASHRILAEGNTLANMGLMSFTLVAQFAPAMIIGLWWSKASCRGAQLGILSGSAIWFYTLLLPSVYSALYGEAAWLNEGPWQISWLAPNDLFSLGLEPLTQAVLLSLGVNTFVYLLVPFISAAQLAERLQSNKFILRSVEERDANIALSFQELALLLQRFSEPERAAELVEKYFPAARNRWKEQAPAAVEEQVEREMSALVGGASARLILDVARDEKRQPFEQVAEFVDEASQVLRFNRDLLQATIENIEQGISVVDSDLKLVAWNQGYQEMFAYPKDMLAVGRPVAELIRFNAERGLFGCQQIEAEVSKRIAHLRRGSAYKYRREHNDGRVFEMQGNPLPGGGFVTTYTDISDFVQQQRELELANLNLEEKITARTSELVATNYALVAAKREAELATESKSRFFAAASHDLLQPFNAASLFCSLMSEKAQGSELAELAQNIRNSLASAEDLLSSILQLTKLESGSFKINNTDFSLSSLVEPLASEYGALAKDKGLGFRLQSVEVMLKTDKALLKRVLSNLLSNAIRYTEQGEIRVLCERHGQQLSIMVEDTGAGIAKQDQEVIFEEFKQLHGKEQAQGLGLGLAISKRICAALDINMTLGSQLGKGTQFTLNLPCSGQEQSIAPESSELKGQDNQLAGLRIWLLDNDDNVLQALSQVLQNWGCSVALAHDQAQLAELVNDGEADILIADYQLDDGVTGLQVIQALGLEDMAIVINTANHDEAIRERVSDCGYPLLYKPLKTPALKRMLKRLKAKLLREYT</sequence>
<dbReference type="PROSITE" id="PS50110">
    <property type="entry name" value="RESPONSE_REGULATORY"/>
    <property type="match status" value="1"/>
</dbReference>
<dbReference type="EMBL" id="JBCGCU010000017">
    <property type="protein sequence ID" value="MEM0516388.1"/>
    <property type="molecule type" value="Genomic_DNA"/>
</dbReference>
<dbReference type="Gene3D" id="3.40.50.2300">
    <property type="match status" value="1"/>
</dbReference>
<reference evidence="15 16" key="1">
    <citation type="submission" date="2024-03" db="EMBL/GenBank/DDBJ databases">
        <title>Pseudoalteromonas qingdaonensis sp. nov., isolated from the intestines of marine benthic organisms.</title>
        <authorList>
            <person name="Lin X."/>
            <person name="Fang S."/>
            <person name="Hu X."/>
        </authorList>
    </citation>
    <scope>NUCLEOTIDE SEQUENCE [LARGE SCALE GENOMIC DNA]</scope>
    <source>
        <strain evidence="15 16">YIC-827</strain>
    </source>
</reference>
<comment type="catalytic activity">
    <reaction evidence="1">
        <text>ATP + protein L-histidine = ADP + protein N-phospho-L-histidine.</text>
        <dbReference type="EC" id="2.7.13.3"/>
    </reaction>
</comment>
<dbReference type="InterPro" id="IPR003594">
    <property type="entry name" value="HATPase_dom"/>
</dbReference>
<feature type="transmembrane region" description="Helical" evidence="12">
    <location>
        <begin position="111"/>
        <end position="131"/>
    </location>
</feature>
<comment type="caution">
    <text evidence="15">The sequence shown here is derived from an EMBL/GenBank/DDBJ whole genome shotgun (WGS) entry which is preliminary data.</text>
</comment>
<evidence type="ECO:0000256" key="11">
    <source>
        <dbReference type="PROSITE-ProRule" id="PRU00169"/>
    </source>
</evidence>
<proteinExistence type="inferred from homology"/>
<feature type="transmembrane region" description="Helical" evidence="12">
    <location>
        <begin position="151"/>
        <end position="173"/>
    </location>
</feature>
<dbReference type="InterPro" id="IPR036097">
    <property type="entry name" value="HisK_dim/P_sf"/>
</dbReference>
<dbReference type="NCBIfam" id="TIGR00229">
    <property type="entry name" value="sensory_box"/>
    <property type="match status" value="1"/>
</dbReference>
<feature type="transmembrane region" description="Helical" evidence="12">
    <location>
        <begin position="277"/>
        <end position="301"/>
    </location>
</feature>
<evidence type="ECO:0000256" key="6">
    <source>
        <dbReference type="ARBA" id="ARBA00022679"/>
    </source>
</evidence>
<feature type="transmembrane region" description="Helical" evidence="12">
    <location>
        <begin position="63"/>
        <end position="82"/>
    </location>
</feature>
<keyword evidence="10 12" id="KW-0472">Membrane</keyword>
<dbReference type="SUPFAM" id="SSF55874">
    <property type="entry name" value="ATPase domain of HSP90 chaperone/DNA topoisomerase II/histidine kinase"/>
    <property type="match status" value="1"/>
</dbReference>
<dbReference type="CDD" id="cd10322">
    <property type="entry name" value="SLC5sbd"/>
    <property type="match status" value="1"/>
</dbReference>
<dbReference type="InterPro" id="IPR035965">
    <property type="entry name" value="PAS-like_dom_sf"/>
</dbReference>
<keyword evidence="7 12" id="KW-0812">Transmembrane</keyword>
<dbReference type="CDD" id="cd00082">
    <property type="entry name" value="HisKA"/>
    <property type="match status" value="1"/>
</dbReference>
<evidence type="ECO:0000256" key="1">
    <source>
        <dbReference type="ARBA" id="ARBA00000085"/>
    </source>
</evidence>
<dbReference type="PANTHER" id="PTHR43047:SF9">
    <property type="entry name" value="HISTIDINE KINASE"/>
    <property type="match status" value="1"/>
</dbReference>
<feature type="transmembrane region" description="Helical" evidence="12">
    <location>
        <begin position="406"/>
        <end position="430"/>
    </location>
</feature>
<evidence type="ECO:0000313" key="15">
    <source>
        <dbReference type="EMBL" id="MEM0516388.1"/>
    </source>
</evidence>
<gene>
    <name evidence="15" type="ORF">WCN91_13360</name>
</gene>
<feature type="transmembrane region" description="Helical" evidence="12">
    <location>
        <begin position="321"/>
        <end position="352"/>
    </location>
</feature>
<evidence type="ECO:0000256" key="9">
    <source>
        <dbReference type="ARBA" id="ARBA00022989"/>
    </source>
</evidence>
<feature type="transmembrane region" description="Helical" evidence="12">
    <location>
        <begin position="6"/>
        <end position="25"/>
    </location>
</feature>
<evidence type="ECO:0000313" key="16">
    <source>
        <dbReference type="Proteomes" id="UP001447008"/>
    </source>
</evidence>
<dbReference type="Gene3D" id="1.20.1730.10">
    <property type="entry name" value="Sodium/glucose cotransporter"/>
    <property type="match status" value="1"/>
</dbReference>
<name>A0ABU9MZJ7_9GAMM</name>
<dbReference type="Proteomes" id="UP001447008">
    <property type="component" value="Unassembled WGS sequence"/>
</dbReference>
<dbReference type="SUPFAM" id="SSF55785">
    <property type="entry name" value="PYP-like sensor domain (PAS domain)"/>
    <property type="match status" value="1"/>
</dbReference>
<dbReference type="CDD" id="cd00156">
    <property type="entry name" value="REC"/>
    <property type="match status" value="1"/>
</dbReference>
<dbReference type="Pfam" id="PF12860">
    <property type="entry name" value="PAS_7"/>
    <property type="match status" value="1"/>
</dbReference>
<dbReference type="InterPro" id="IPR036890">
    <property type="entry name" value="HATPase_C_sf"/>
</dbReference>
<keyword evidence="5 11" id="KW-0597">Phosphoprotein</keyword>
<feature type="modified residue" description="4-aspartylphosphate" evidence="11">
    <location>
        <position position="1083"/>
    </location>
</feature>
<dbReference type="SUPFAM" id="SSF52172">
    <property type="entry name" value="CheY-like"/>
    <property type="match status" value="1"/>
</dbReference>
<dbReference type="RefSeq" id="WP_342679843.1">
    <property type="nucleotide sequence ID" value="NZ_JBCGCU010000017.1"/>
</dbReference>
<protein>
    <recommendedName>
        <fullName evidence="4">histidine kinase</fullName>
        <ecNumber evidence="4">2.7.13.3</ecNumber>
    </recommendedName>
</protein>